<protein>
    <recommendedName>
        <fullName evidence="2">Luciferase-like domain-containing protein</fullName>
    </recommendedName>
</protein>
<evidence type="ECO:0008006" key="2">
    <source>
        <dbReference type="Google" id="ProtNLM"/>
    </source>
</evidence>
<organism evidence="1">
    <name type="scientific">Thermosporothrix sp. COM3</name>
    <dbReference type="NCBI Taxonomy" id="2490863"/>
    <lineage>
        <taxon>Bacteria</taxon>
        <taxon>Bacillati</taxon>
        <taxon>Chloroflexota</taxon>
        <taxon>Ktedonobacteria</taxon>
        <taxon>Ktedonobacterales</taxon>
        <taxon>Thermosporotrichaceae</taxon>
        <taxon>Thermosporothrix</taxon>
    </lineage>
</organism>
<sequence length="73" mass="8151">MEYAEGPFYARMFAEASFSGAMHGKDGDVNAQAQTLVIHGNEMTVRNRIEELLAWGLDELMLQLIPVSSEAYE</sequence>
<gene>
    <name evidence="1" type="ORF">KTC_20660</name>
</gene>
<reference evidence="1" key="1">
    <citation type="submission" date="2018-12" db="EMBL/GenBank/DDBJ databases">
        <title>Novel natural products biosynthetic potential of the class Ktedonobacteria.</title>
        <authorList>
            <person name="Zheng Y."/>
            <person name="Saitou A."/>
            <person name="Wang C.M."/>
            <person name="Toyoda A."/>
            <person name="Minakuchi Y."/>
            <person name="Sekiguchi Y."/>
            <person name="Ueda K."/>
            <person name="Takano H."/>
            <person name="Sakai Y."/>
            <person name="Yokota A."/>
            <person name="Yabe S."/>
        </authorList>
    </citation>
    <scope>NUCLEOTIDE SEQUENCE</scope>
    <source>
        <strain evidence="1">COM3</strain>
    </source>
</reference>
<dbReference type="EMBL" id="AP019376">
    <property type="protein sequence ID" value="BBH87315.1"/>
    <property type="molecule type" value="Genomic_DNA"/>
</dbReference>
<evidence type="ECO:0000313" key="1">
    <source>
        <dbReference type="EMBL" id="BBH87315.1"/>
    </source>
</evidence>
<accession>A0A455SMA3</accession>
<name>A0A455SMA3_9CHLR</name>
<proteinExistence type="predicted"/>
<dbReference type="AlphaFoldDB" id="A0A455SMA3"/>